<keyword evidence="2" id="KW-1185">Reference proteome</keyword>
<dbReference type="InterPro" id="IPR026838">
    <property type="entry name" value="YheC/D"/>
</dbReference>
<dbReference type="SUPFAM" id="SSF56059">
    <property type="entry name" value="Glutathione synthetase ATP-binding domain-like"/>
    <property type="match status" value="1"/>
</dbReference>
<evidence type="ECO:0000313" key="2">
    <source>
        <dbReference type="Proteomes" id="UP001232445"/>
    </source>
</evidence>
<dbReference type="EMBL" id="JAUSUQ010000005">
    <property type="protein sequence ID" value="MDQ0339013.1"/>
    <property type="molecule type" value="Genomic_DNA"/>
</dbReference>
<dbReference type="RefSeq" id="WP_307338305.1">
    <property type="nucleotide sequence ID" value="NZ_JAUSUQ010000005.1"/>
</dbReference>
<organism evidence="1 2">
    <name type="scientific">Caldalkalibacillus uzonensis</name>
    <dbReference type="NCBI Taxonomy" id="353224"/>
    <lineage>
        <taxon>Bacteria</taxon>
        <taxon>Bacillati</taxon>
        <taxon>Bacillota</taxon>
        <taxon>Bacilli</taxon>
        <taxon>Bacillales</taxon>
        <taxon>Bacillaceae</taxon>
        <taxon>Caldalkalibacillus</taxon>
    </lineage>
</organism>
<sequence length="245" mass="29246">MKPERNKWERYKFMKTSEWLAPYLPETRKLNKNNFWAMINKFGTVYLKPIRGRRGEGIIKISLKEDNVFEMHHENKRKTIRSEKEAYSYIQKKMKSRSYIVQQPVRLTEINGRPIDFRVIVQRRNLDEPWTVTAKVVKVAGKGYIVTNHARSKGTILTVEEAIQKSPLKKLCQEELLFNIDRIALLASQELTRHYPYHRIYGYDIGVEPDGKIMIIEANSDPMFFHFRQLKDKTMYRRIMEYKRG</sequence>
<protein>
    <recommendedName>
        <fullName evidence="3">ATP-grasp domain-containing protein</fullName>
    </recommendedName>
</protein>
<dbReference type="Gene3D" id="3.30.470.20">
    <property type="entry name" value="ATP-grasp fold, B domain"/>
    <property type="match status" value="1"/>
</dbReference>
<name>A0ABU0CRG2_9BACI</name>
<comment type="caution">
    <text evidence="1">The sequence shown here is derived from an EMBL/GenBank/DDBJ whole genome shotgun (WGS) entry which is preliminary data.</text>
</comment>
<dbReference type="Pfam" id="PF14398">
    <property type="entry name" value="ATPgrasp_YheCD"/>
    <property type="match status" value="1"/>
</dbReference>
<dbReference type="Proteomes" id="UP001232445">
    <property type="component" value="Unassembled WGS sequence"/>
</dbReference>
<evidence type="ECO:0008006" key="3">
    <source>
        <dbReference type="Google" id="ProtNLM"/>
    </source>
</evidence>
<accession>A0ABU0CRG2</accession>
<proteinExistence type="predicted"/>
<reference evidence="1 2" key="1">
    <citation type="submission" date="2023-07" db="EMBL/GenBank/DDBJ databases">
        <title>Genomic Encyclopedia of Type Strains, Phase IV (KMG-IV): sequencing the most valuable type-strain genomes for metagenomic binning, comparative biology and taxonomic classification.</title>
        <authorList>
            <person name="Goeker M."/>
        </authorList>
    </citation>
    <scope>NUCLEOTIDE SEQUENCE [LARGE SCALE GENOMIC DNA]</scope>
    <source>
        <strain evidence="1 2">DSM 17740</strain>
    </source>
</reference>
<gene>
    <name evidence="1" type="ORF">J2S00_001799</name>
</gene>
<evidence type="ECO:0000313" key="1">
    <source>
        <dbReference type="EMBL" id="MDQ0339013.1"/>
    </source>
</evidence>